<evidence type="ECO:0000259" key="9">
    <source>
        <dbReference type="PROSITE" id="PS50928"/>
    </source>
</evidence>
<keyword evidence="11" id="KW-1185">Reference proteome</keyword>
<comment type="caution">
    <text evidence="10">The sequence shown here is derived from an EMBL/GenBank/DDBJ whole genome shotgun (WGS) entry which is preliminary data.</text>
</comment>
<feature type="transmembrane region" description="Helical" evidence="8">
    <location>
        <begin position="152"/>
        <end position="177"/>
    </location>
</feature>
<reference evidence="10 11" key="1">
    <citation type="submission" date="2013-04" db="EMBL/GenBank/DDBJ databases">
        <title>The Genome Sequence of Propionimicrobium lymphophilum ACS-093-V-SCH5.</title>
        <authorList>
            <consortium name="The Broad Institute Genomics Platform"/>
            <person name="Earl A."/>
            <person name="Ward D."/>
            <person name="Feldgarden M."/>
            <person name="Gevers D."/>
            <person name="Saerens B."/>
            <person name="Vaneechoutte M."/>
            <person name="Walker B."/>
            <person name="Young S."/>
            <person name="Zeng Q."/>
            <person name="Gargeya S."/>
            <person name="Fitzgerald M."/>
            <person name="Haas B."/>
            <person name="Abouelleil A."/>
            <person name="Allen A.W."/>
            <person name="Alvarado L."/>
            <person name="Arachchi H.M."/>
            <person name="Berlin A.M."/>
            <person name="Chapman S.B."/>
            <person name="Gainer-Dewar J."/>
            <person name="Goldberg J."/>
            <person name="Griggs A."/>
            <person name="Gujja S."/>
            <person name="Hansen M."/>
            <person name="Howarth C."/>
            <person name="Imamovic A."/>
            <person name="Ireland A."/>
            <person name="Larimer J."/>
            <person name="McCowan C."/>
            <person name="Murphy C."/>
            <person name="Pearson M."/>
            <person name="Poon T.W."/>
            <person name="Priest M."/>
            <person name="Roberts A."/>
            <person name="Saif S."/>
            <person name="Shea T."/>
            <person name="Sisk P."/>
            <person name="Sykes S."/>
            <person name="Wortman J."/>
            <person name="Nusbaum C."/>
            <person name="Birren B."/>
        </authorList>
    </citation>
    <scope>NUCLEOTIDE SEQUENCE [LARGE SCALE GENOMIC DNA]</scope>
    <source>
        <strain evidence="10 11">ACS-093-V-SCH5</strain>
    </source>
</reference>
<evidence type="ECO:0000256" key="3">
    <source>
        <dbReference type="ARBA" id="ARBA00022448"/>
    </source>
</evidence>
<feature type="transmembrane region" description="Helical" evidence="8">
    <location>
        <begin position="55"/>
        <end position="76"/>
    </location>
</feature>
<organism evidence="10 11">
    <name type="scientific">Propionimicrobium lymphophilum ACS-093-V-SCH5</name>
    <dbReference type="NCBI Taxonomy" id="883161"/>
    <lineage>
        <taxon>Bacteria</taxon>
        <taxon>Bacillati</taxon>
        <taxon>Actinomycetota</taxon>
        <taxon>Actinomycetes</taxon>
        <taxon>Propionibacteriales</taxon>
        <taxon>Propionibacteriaceae</taxon>
        <taxon>Propionimicrobium</taxon>
    </lineage>
</organism>
<dbReference type="CDD" id="cd06261">
    <property type="entry name" value="TM_PBP2"/>
    <property type="match status" value="1"/>
</dbReference>
<evidence type="ECO:0000256" key="4">
    <source>
        <dbReference type="ARBA" id="ARBA00022475"/>
    </source>
</evidence>
<dbReference type="Proteomes" id="UP000014417">
    <property type="component" value="Unassembled WGS sequence"/>
</dbReference>
<evidence type="ECO:0000256" key="7">
    <source>
        <dbReference type="ARBA" id="ARBA00023136"/>
    </source>
</evidence>
<dbReference type="EMBL" id="AGZR01000008">
    <property type="protein sequence ID" value="EPD32621.1"/>
    <property type="molecule type" value="Genomic_DNA"/>
</dbReference>
<dbReference type="RefSeq" id="WP_016456148.1">
    <property type="nucleotide sequence ID" value="NZ_KE150269.1"/>
</dbReference>
<dbReference type="HOGENOM" id="CLU_077375_0_1_11"/>
<dbReference type="Gene3D" id="1.10.3720.10">
    <property type="entry name" value="MetI-like"/>
    <property type="match status" value="1"/>
</dbReference>
<comment type="similarity">
    <text evidence="2">Belongs to the binding-protein-dependent transport system permease family. CysTW subfamily.</text>
</comment>
<accession>S2W0G9</accession>
<dbReference type="InterPro" id="IPR000515">
    <property type="entry name" value="MetI-like"/>
</dbReference>
<dbReference type="PROSITE" id="PS50928">
    <property type="entry name" value="ABC_TM1"/>
    <property type="match status" value="1"/>
</dbReference>
<comment type="subcellular location">
    <subcellularLocation>
        <location evidence="1 8">Cell membrane</location>
        <topology evidence="1 8">Multi-pass membrane protein</topology>
    </subcellularLocation>
</comment>
<dbReference type="STRING" id="883161.HMPREF9306_01320"/>
<protein>
    <recommendedName>
        <fullName evidence="9">ABC transmembrane type-1 domain-containing protein</fullName>
    </recommendedName>
</protein>
<dbReference type="GO" id="GO:0005886">
    <property type="term" value="C:plasma membrane"/>
    <property type="evidence" value="ECO:0007669"/>
    <property type="project" value="UniProtKB-SubCell"/>
</dbReference>
<keyword evidence="5 8" id="KW-0812">Transmembrane</keyword>
<keyword evidence="3 8" id="KW-0813">Transport</keyword>
<dbReference type="SUPFAM" id="SSF161098">
    <property type="entry name" value="MetI-like"/>
    <property type="match status" value="1"/>
</dbReference>
<evidence type="ECO:0000256" key="8">
    <source>
        <dbReference type="RuleBase" id="RU363032"/>
    </source>
</evidence>
<evidence type="ECO:0000313" key="11">
    <source>
        <dbReference type="Proteomes" id="UP000014417"/>
    </source>
</evidence>
<keyword evidence="7 8" id="KW-0472">Membrane</keyword>
<dbReference type="AlphaFoldDB" id="S2W0G9"/>
<evidence type="ECO:0000256" key="2">
    <source>
        <dbReference type="ARBA" id="ARBA00007069"/>
    </source>
</evidence>
<name>S2W0G9_9ACTN</name>
<gene>
    <name evidence="10" type="ORF">HMPREF9306_01320</name>
</gene>
<keyword evidence="6 8" id="KW-1133">Transmembrane helix</keyword>
<dbReference type="Pfam" id="PF00528">
    <property type="entry name" value="BPD_transp_1"/>
    <property type="match status" value="1"/>
</dbReference>
<feature type="transmembrane region" description="Helical" evidence="8">
    <location>
        <begin position="20"/>
        <end position="43"/>
    </location>
</feature>
<evidence type="ECO:0000256" key="6">
    <source>
        <dbReference type="ARBA" id="ARBA00022989"/>
    </source>
</evidence>
<evidence type="ECO:0000313" key="10">
    <source>
        <dbReference type="EMBL" id="EPD32621.1"/>
    </source>
</evidence>
<feature type="transmembrane region" description="Helical" evidence="8">
    <location>
        <begin position="88"/>
        <end position="109"/>
    </location>
</feature>
<dbReference type="InterPro" id="IPR051322">
    <property type="entry name" value="AA_ABC_Transporter_Permease"/>
</dbReference>
<dbReference type="GO" id="GO:0048473">
    <property type="term" value="P:D-methionine transmembrane transport"/>
    <property type="evidence" value="ECO:0007669"/>
    <property type="project" value="TreeGrafter"/>
</dbReference>
<feature type="transmembrane region" description="Helical" evidence="8">
    <location>
        <begin position="189"/>
        <end position="208"/>
    </location>
</feature>
<dbReference type="InterPro" id="IPR035906">
    <property type="entry name" value="MetI-like_sf"/>
</dbReference>
<feature type="domain" description="ABC transmembrane type-1" evidence="9">
    <location>
        <begin position="14"/>
        <end position="208"/>
    </location>
</feature>
<dbReference type="PANTHER" id="PTHR30450:SF1">
    <property type="entry name" value="D-METHIONINE TRANSPORT SYSTEM PERMEASE PROTEIN METI-RELATED"/>
    <property type="match status" value="1"/>
</dbReference>
<evidence type="ECO:0000256" key="5">
    <source>
        <dbReference type="ARBA" id="ARBA00022692"/>
    </source>
</evidence>
<dbReference type="PATRIC" id="fig|883161.3.peg.1314"/>
<dbReference type="PANTHER" id="PTHR30450">
    <property type="entry name" value="ABC TRANSPORTER PERMEASE"/>
    <property type="match status" value="1"/>
</dbReference>
<keyword evidence="4" id="KW-1003">Cell membrane</keyword>
<sequence length="218" mass="22992">MTGEQMLSLLGQGTLDTLVMVLPSLVLATLLGLPLGVGAYLTAPGSLRPNPAVNKVLGAIIDMGRSLPFIIMLVIVTPLTKLLTGTSIGPIAAIVPLTIAAAPFVARLFETSLREVAKGKIDAGEVMGASLWQLIWHVLLPEALPSLVSNVTVLYVSLISYSAMAGAIGGGGLGDIAMRYGYQRNEWTITYIAVVILLVLTMGMQWVGDRCARALAHR</sequence>
<dbReference type="FunFam" id="1.10.3720.10:FF:000002">
    <property type="entry name" value="D-methionine ABC transporter permease MetI"/>
    <property type="match status" value="1"/>
</dbReference>
<proteinExistence type="inferred from homology"/>
<evidence type="ECO:0000256" key="1">
    <source>
        <dbReference type="ARBA" id="ARBA00004651"/>
    </source>
</evidence>
<dbReference type="OrthoDB" id="9793490at2"/>